<dbReference type="Proteomes" id="UP000677228">
    <property type="component" value="Unassembled WGS sequence"/>
</dbReference>
<feature type="domain" description="RING-type" evidence="12">
    <location>
        <begin position="480"/>
        <end position="521"/>
    </location>
</feature>
<evidence type="ECO:0000256" key="7">
    <source>
        <dbReference type="ARBA" id="ARBA00022833"/>
    </source>
</evidence>
<evidence type="ECO:0000256" key="6">
    <source>
        <dbReference type="ARBA" id="ARBA00022771"/>
    </source>
</evidence>
<dbReference type="PANTHER" id="PTHR46913">
    <property type="entry name" value="RING-H2 FINGER PROTEIN ATL16"/>
    <property type="match status" value="1"/>
</dbReference>
<feature type="region of interest" description="Disordered" evidence="11">
    <location>
        <begin position="179"/>
        <end position="216"/>
    </location>
</feature>
<dbReference type="Gene3D" id="3.30.40.10">
    <property type="entry name" value="Zinc/RING finger domain, C3HC4 (zinc finger)"/>
    <property type="match status" value="1"/>
</dbReference>
<keyword evidence="3" id="KW-0808">Transferase</keyword>
<keyword evidence="8" id="KW-1133">Transmembrane helix</keyword>
<dbReference type="GO" id="GO:0016740">
    <property type="term" value="F:transferase activity"/>
    <property type="evidence" value="ECO:0007669"/>
    <property type="project" value="UniProtKB-KW"/>
</dbReference>
<dbReference type="InterPro" id="IPR044600">
    <property type="entry name" value="ATL1/ATL16-like"/>
</dbReference>
<keyword evidence="7" id="KW-0862">Zinc</keyword>
<accession>A0A815FG33</accession>
<evidence type="ECO:0000256" key="9">
    <source>
        <dbReference type="ARBA" id="ARBA00023136"/>
    </source>
</evidence>
<dbReference type="Proteomes" id="UP000663829">
    <property type="component" value="Unassembled WGS sequence"/>
</dbReference>
<feature type="region of interest" description="Disordered" evidence="11">
    <location>
        <begin position="1"/>
        <end position="121"/>
    </location>
</feature>
<dbReference type="Proteomes" id="UP000682733">
    <property type="component" value="Unassembled WGS sequence"/>
</dbReference>
<dbReference type="OrthoDB" id="9984778at2759"/>
<dbReference type="InterPro" id="IPR001841">
    <property type="entry name" value="Znf_RING"/>
</dbReference>
<evidence type="ECO:0000256" key="11">
    <source>
        <dbReference type="SAM" id="MobiDB-lite"/>
    </source>
</evidence>
<dbReference type="GO" id="GO:0016567">
    <property type="term" value="P:protein ubiquitination"/>
    <property type="evidence" value="ECO:0007669"/>
    <property type="project" value="InterPro"/>
</dbReference>
<organism evidence="14 17">
    <name type="scientific">Didymodactylos carnosus</name>
    <dbReference type="NCBI Taxonomy" id="1234261"/>
    <lineage>
        <taxon>Eukaryota</taxon>
        <taxon>Metazoa</taxon>
        <taxon>Spiralia</taxon>
        <taxon>Gnathifera</taxon>
        <taxon>Rotifera</taxon>
        <taxon>Eurotatoria</taxon>
        <taxon>Bdelloidea</taxon>
        <taxon>Philodinida</taxon>
        <taxon>Philodinidae</taxon>
        <taxon>Didymodactylos</taxon>
    </lineage>
</organism>
<evidence type="ECO:0000256" key="1">
    <source>
        <dbReference type="ARBA" id="ARBA00004167"/>
    </source>
</evidence>
<keyword evidence="4" id="KW-0812">Transmembrane</keyword>
<dbReference type="AlphaFoldDB" id="A0A815FG33"/>
<evidence type="ECO:0000313" key="13">
    <source>
        <dbReference type="EMBL" id="CAF1157341.1"/>
    </source>
</evidence>
<evidence type="ECO:0000313" key="15">
    <source>
        <dbReference type="EMBL" id="CAF3968868.1"/>
    </source>
</evidence>
<dbReference type="PANTHER" id="PTHR46913:SF1">
    <property type="entry name" value="RING-H2 FINGER PROTEIN ATL16"/>
    <property type="match status" value="1"/>
</dbReference>
<feature type="region of interest" description="Disordered" evidence="11">
    <location>
        <begin position="291"/>
        <end position="312"/>
    </location>
</feature>
<dbReference type="GO" id="GO:0008270">
    <property type="term" value="F:zinc ion binding"/>
    <property type="evidence" value="ECO:0007669"/>
    <property type="project" value="UniProtKB-KW"/>
</dbReference>
<feature type="compositionally biased region" description="Basic residues" evidence="11">
    <location>
        <begin position="349"/>
        <end position="369"/>
    </location>
</feature>
<evidence type="ECO:0000256" key="8">
    <source>
        <dbReference type="ARBA" id="ARBA00022989"/>
    </source>
</evidence>
<dbReference type="PROSITE" id="PS50089">
    <property type="entry name" value="ZF_RING_2"/>
    <property type="match status" value="1"/>
</dbReference>
<dbReference type="EMBL" id="CAJNOK010012165">
    <property type="protein sequence ID" value="CAF1157341.1"/>
    <property type="molecule type" value="Genomic_DNA"/>
</dbReference>
<feature type="compositionally biased region" description="Polar residues" evidence="11">
    <location>
        <begin position="56"/>
        <end position="70"/>
    </location>
</feature>
<feature type="compositionally biased region" description="Polar residues" evidence="11">
    <location>
        <begin position="195"/>
        <end position="211"/>
    </location>
</feature>
<feature type="compositionally biased region" description="Low complexity" evidence="11">
    <location>
        <begin position="30"/>
        <end position="39"/>
    </location>
</feature>
<keyword evidence="6 10" id="KW-0863">Zinc-finger</keyword>
<evidence type="ECO:0000313" key="16">
    <source>
        <dbReference type="EMBL" id="CAF4180665.1"/>
    </source>
</evidence>
<evidence type="ECO:0000313" key="17">
    <source>
        <dbReference type="Proteomes" id="UP000663829"/>
    </source>
</evidence>
<evidence type="ECO:0000256" key="10">
    <source>
        <dbReference type="PROSITE-ProRule" id="PRU00175"/>
    </source>
</evidence>
<dbReference type="SMART" id="SM00184">
    <property type="entry name" value="RING"/>
    <property type="match status" value="1"/>
</dbReference>
<protein>
    <recommendedName>
        <fullName evidence="12">RING-type domain-containing protein</fullName>
    </recommendedName>
</protein>
<comment type="subcellular location">
    <subcellularLocation>
        <location evidence="1">Membrane</location>
        <topology evidence="1">Single-pass membrane protein</topology>
    </subcellularLocation>
</comment>
<dbReference type="EMBL" id="CAJOBA010033686">
    <property type="protein sequence ID" value="CAF3968868.1"/>
    <property type="molecule type" value="Genomic_DNA"/>
</dbReference>
<comment type="caution">
    <text evidence="14">The sequence shown here is derived from an EMBL/GenBank/DDBJ whole genome shotgun (WGS) entry which is preliminary data.</text>
</comment>
<dbReference type="GO" id="GO:0016020">
    <property type="term" value="C:membrane"/>
    <property type="evidence" value="ECO:0007669"/>
    <property type="project" value="UniProtKB-SubCell"/>
</dbReference>
<sequence length="530" mass="61983">MASNNQNSRLHSSGSNHCRNNTDRRYSDLFSGFSSSSRNGRFHQDTTSGRAHHQTRNMNDNSFRYPSSTAFPHPSYPWTIENNNSHSSTHQHRSNEQPLFSHDSLHRSSYPLPNRNDSNEQIRLMPNFGSNHCQSVNKFNNISQNDYHCSYSQHHNQSFHQQQKTNNNNSRQEYENDLFPIGEQSHQSTKRRRTSNQSRLQASTLSSSTPPLQHDHKRLRSIQENDAYVRQNYVQHQTRYVSLGIINEGINDLTFQHSNASSYRPFSNDSEEQYQRYYRQHLENSWMRSIQTQAHPQPQRPATSIYNDWHSPHDISTRAASYQNRSRPQIHSLQAQPQLTHEQHPHQHSEHHHPRRRSYHHHRHHHLSTRRHEDENQRRQMRGRLNFSNDLIRSIVPQLFNGHETLTDELMMELLAVTSPNDHYHILYPATVTIEISEIISYVVPEDVSVGLDKTMIDALPIVVYSKPSHCSGDENVDKCAVCLTIFDNGEHLKMLSCKHLYHGQCIDPWLQSNSSCPICRHDLREQMSD</sequence>
<evidence type="ECO:0000259" key="12">
    <source>
        <dbReference type="PROSITE" id="PS50089"/>
    </source>
</evidence>
<feature type="compositionally biased region" description="Polar residues" evidence="11">
    <location>
        <begin position="291"/>
        <end position="306"/>
    </location>
</feature>
<evidence type="ECO:0000256" key="5">
    <source>
        <dbReference type="ARBA" id="ARBA00022723"/>
    </source>
</evidence>
<dbReference type="InterPro" id="IPR013083">
    <property type="entry name" value="Znf_RING/FYVE/PHD"/>
</dbReference>
<name>A0A815FG33_9BILA</name>
<evidence type="ECO:0000256" key="2">
    <source>
        <dbReference type="ARBA" id="ARBA00004906"/>
    </source>
</evidence>
<evidence type="ECO:0000313" key="14">
    <source>
        <dbReference type="EMBL" id="CAF1328822.1"/>
    </source>
</evidence>
<evidence type="ECO:0000256" key="3">
    <source>
        <dbReference type="ARBA" id="ARBA00022679"/>
    </source>
</evidence>
<comment type="pathway">
    <text evidence="2">Protein modification; protein ubiquitination.</text>
</comment>
<reference evidence="14" key="1">
    <citation type="submission" date="2021-02" db="EMBL/GenBank/DDBJ databases">
        <authorList>
            <person name="Nowell W R."/>
        </authorList>
    </citation>
    <scope>NUCLEOTIDE SEQUENCE</scope>
</reference>
<keyword evidence="5" id="KW-0479">Metal-binding</keyword>
<dbReference type="EMBL" id="CAJOBC010051921">
    <property type="protein sequence ID" value="CAF4180665.1"/>
    <property type="molecule type" value="Genomic_DNA"/>
</dbReference>
<gene>
    <name evidence="14" type="ORF">GPM918_LOCUS29840</name>
    <name evidence="13" type="ORF">OVA965_LOCUS21913</name>
    <name evidence="16" type="ORF">SRO942_LOCUS30434</name>
    <name evidence="15" type="ORF">TMI583_LOCUS22624</name>
</gene>
<dbReference type="SUPFAM" id="SSF57850">
    <property type="entry name" value="RING/U-box"/>
    <property type="match status" value="1"/>
</dbReference>
<dbReference type="Pfam" id="PF13639">
    <property type="entry name" value="zf-RING_2"/>
    <property type="match status" value="1"/>
</dbReference>
<keyword evidence="9" id="KW-0472">Membrane</keyword>
<feature type="region of interest" description="Disordered" evidence="11">
    <location>
        <begin position="336"/>
        <end position="378"/>
    </location>
</feature>
<evidence type="ECO:0000256" key="4">
    <source>
        <dbReference type="ARBA" id="ARBA00022692"/>
    </source>
</evidence>
<dbReference type="Proteomes" id="UP000681722">
    <property type="component" value="Unassembled WGS sequence"/>
</dbReference>
<proteinExistence type="predicted"/>
<feature type="compositionally biased region" description="Polar residues" evidence="11">
    <location>
        <begin position="1"/>
        <end position="19"/>
    </location>
</feature>
<dbReference type="EMBL" id="CAJNOQ010013790">
    <property type="protein sequence ID" value="CAF1328822.1"/>
    <property type="molecule type" value="Genomic_DNA"/>
</dbReference>
<keyword evidence="17" id="KW-1185">Reference proteome</keyword>